<feature type="region of interest" description="Disordered" evidence="1">
    <location>
        <begin position="1"/>
        <end position="20"/>
    </location>
</feature>
<evidence type="ECO:0000313" key="2">
    <source>
        <dbReference type="EMBL" id="KAK1271426.1"/>
    </source>
</evidence>
<evidence type="ECO:0000256" key="1">
    <source>
        <dbReference type="SAM" id="MobiDB-lite"/>
    </source>
</evidence>
<name>A0AAV9B525_ACOGR</name>
<organism evidence="2 3">
    <name type="scientific">Acorus gramineus</name>
    <name type="common">Dwarf sweet flag</name>
    <dbReference type="NCBI Taxonomy" id="55184"/>
    <lineage>
        <taxon>Eukaryota</taxon>
        <taxon>Viridiplantae</taxon>
        <taxon>Streptophyta</taxon>
        <taxon>Embryophyta</taxon>
        <taxon>Tracheophyta</taxon>
        <taxon>Spermatophyta</taxon>
        <taxon>Magnoliopsida</taxon>
        <taxon>Liliopsida</taxon>
        <taxon>Acoraceae</taxon>
        <taxon>Acorus</taxon>
    </lineage>
</organism>
<keyword evidence="3" id="KW-1185">Reference proteome</keyword>
<dbReference type="PANTHER" id="PTHR46336:SF3">
    <property type="entry name" value="BTB_POZ DOMAIN-CONTAINING PROTEIN POB1"/>
    <property type="match status" value="1"/>
</dbReference>
<comment type="caution">
    <text evidence="2">The sequence shown here is derived from an EMBL/GenBank/DDBJ whole genome shotgun (WGS) entry which is preliminary data.</text>
</comment>
<protein>
    <submittedName>
        <fullName evidence="2">BTB/POZ domain-containing protein POB1</fullName>
    </submittedName>
</protein>
<reference evidence="2" key="1">
    <citation type="journal article" date="2023" name="Nat. Commun.">
        <title>Diploid and tetraploid genomes of Acorus and the evolution of monocots.</title>
        <authorList>
            <person name="Ma L."/>
            <person name="Liu K.W."/>
            <person name="Li Z."/>
            <person name="Hsiao Y.Y."/>
            <person name="Qi Y."/>
            <person name="Fu T."/>
            <person name="Tang G.D."/>
            <person name="Zhang D."/>
            <person name="Sun W.H."/>
            <person name="Liu D.K."/>
            <person name="Li Y."/>
            <person name="Chen G.Z."/>
            <person name="Liu X.D."/>
            <person name="Liao X.Y."/>
            <person name="Jiang Y.T."/>
            <person name="Yu X."/>
            <person name="Hao Y."/>
            <person name="Huang J."/>
            <person name="Zhao X.W."/>
            <person name="Ke S."/>
            <person name="Chen Y.Y."/>
            <person name="Wu W.L."/>
            <person name="Hsu J.L."/>
            <person name="Lin Y.F."/>
            <person name="Huang M.D."/>
            <person name="Li C.Y."/>
            <person name="Huang L."/>
            <person name="Wang Z.W."/>
            <person name="Zhao X."/>
            <person name="Zhong W.Y."/>
            <person name="Peng D.H."/>
            <person name="Ahmad S."/>
            <person name="Lan S."/>
            <person name="Zhang J.S."/>
            <person name="Tsai W.C."/>
            <person name="Van de Peer Y."/>
            <person name="Liu Z.J."/>
        </authorList>
    </citation>
    <scope>NUCLEOTIDE SEQUENCE</scope>
    <source>
        <strain evidence="2">SCP</strain>
    </source>
</reference>
<sequence length="198" mass="23275">MEPSSHDTINNNNNNNNRRFMRRTSDCFPVRVIEAEEPNKRSIVIYFDLSREECVNMCNLSINRHSQEFQLGKQKFFLWIGSRSQSHFTWGNKKISLQLDYKVLAPDDRFGLYLSMFKSCLTSAVVKYEFSARKKPEEEFVTKRTGTLTFRTSKKKKPLRIRDLFGMTWPSLLASDFFINGMLHLRAELTIVELNEEV</sequence>
<dbReference type="EMBL" id="JAUJYN010000005">
    <property type="protein sequence ID" value="KAK1271426.1"/>
    <property type="molecule type" value="Genomic_DNA"/>
</dbReference>
<dbReference type="GO" id="GO:0005634">
    <property type="term" value="C:nucleus"/>
    <property type="evidence" value="ECO:0007669"/>
    <property type="project" value="TreeGrafter"/>
</dbReference>
<dbReference type="PANTHER" id="PTHR46336">
    <property type="entry name" value="OS02G0260700 PROTEIN"/>
    <property type="match status" value="1"/>
</dbReference>
<reference evidence="2" key="2">
    <citation type="submission" date="2023-06" db="EMBL/GenBank/DDBJ databases">
        <authorList>
            <person name="Ma L."/>
            <person name="Liu K.-W."/>
            <person name="Li Z."/>
            <person name="Hsiao Y.-Y."/>
            <person name="Qi Y."/>
            <person name="Fu T."/>
            <person name="Tang G."/>
            <person name="Zhang D."/>
            <person name="Sun W.-H."/>
            <person name="Liu D.-K."/>
            <person name="Li Y."/>
            <person name="Chen G.-Z."/>
            <person name="Liu X.-D."/>
            <person name="Liao X.-Y."/>
            <person name="Jiang Y.-T."/>
            <person name="Yu X."/>
            <person name="Hao Y."/>
            <person name="Huang J."/>
            <person name="Zhao X.-W."/>
            <person name="Ke S."/>
            <person name="Chen Y.-Y."/>
            <person name="Wu W.-L."/>
            <person name="Hsu J.-L."/>
            <person name="Lin Y.-F."/>
            <person name="Huang M.-D."/>
            <person name="Li C.-Y."/>
            <person name="Huang L."/>
            <person name="Wang Z.-W."/>
            <person name="Zhao X."/>
            <person name="Zhong W.-Y."/>
            <person name="Peng D.-H."/>
            <person name="Ahmad S."/>
            <person name="Lan S."/>
            <person name="Zhang J.-S."/>
            <person name="Tsai W.-C."/>
            <person name="Van De Peer Y."/>
            <person name="Liu Z.-J."/>
        </authorList>
    </citation>
    <scope>NUCLEOTIDE SEQUENCE</scope>
    <source>
        <strain evidence="2">SCP</strain>
        <tissue evidence="2">Leaves</tissue>
    </source>
</reference>
<accession>A0AAV9B525</accession>
<dbReference type="Proteomes" id="UP001179952">
    <property type="component" value="Unassembled WGS sequence"/>
</dbReference>
<dbReference type="InterPro" id="IPR045890">
    <property type="entry name" value="POB1-like"/>
</dbReference>
<proteinExistence type="predicted"/>
<evidence type="ECO:0000313" key="3">
    <source>
        <dbReference type="Proteomes" id="UP001179952"/>
    </source>
</evidence>
<gene>
    <name evidence="2" type="ORF">QJS04_geneDACA005977</name>
</gene>
<dbReference type="GO" id="GO:0010114">
    <property type="term" value="P:response to red light"/>
    <property type="evidence" value="ECO:0007669"/>
    <property type="project" value="TreeGrafter"/>
</dbReference>
<dbReference type="AlphaFoldDB" id="A0AAV9B525"/>